<reference evidence="9 10" key="2">
    <citation type="journal article" date="2010" name="Stand. Genomic Sci.">
        <title>Complete genome sequence of Kribbella flavida type strain (IFO 14399).</title>
        <authorList>
            <person name="Pukall R."/>
            <person name="Lapidus A."/>
            <person name="Glavina Del Rio T."/>
            <person name="Copeland A."/>
            <person name="Tice H."/>
            <person name="Cheng J.-F."/>
            <person name="Lucas S."/>
            <person name="Chen F."/>
            <person name="Nolan M."/>
            <person name="LaButti K."/>
            <person name="Pati A."/>
            <person name="Ivanova N."/>
            <person name="Mavrommatis K."/>
            <person name="Mikhailova N."/>
            <person name="Pitluck S."/>
            <person name="Bruce D."/>
            <person name="Goodwin L."/>
            <person name="Land M."/>
            <person name="Hauser L."/>
            <person name="Chang Y.-J."/>
            <person name="Jeffries C.D."/>
            <person name="Chen A."/>
            <person name="Palaniappan K."/>
            <person name="Chain P."/>
            <person name="Rohde M."/>
            <person name="Goeker M."/>
            <person name="Bristow J."/>
            <person name="Eisen J.A."/>
            <person name="Markowitz V."/>
            <person name="Hugenholtz P."/>
            <person name="Kyrpides N.C."/>
            <person name="Klenk H.-P."/>
            <person name="Brettin T."/>
        </authorList>
    </citation>
    <scope>NUCLEOTIDE SEQUENCE [LARGE SCALE GENOMIC DNA]</scope>
    <source>
        <strain evidence="10">DSM 17836 / JCM 10339 / NBRC 14399</strain>
    </source>
</reference>
<dbReference type="CDD" id="cd01127">
    <property type="entry name" value="TrwB_TraG_TraD_VirD4"/>
    <property type="match status" value="1"/>
</dbReference>
<feature type="transmembrane region" description="Helical" evidence="7">
    <location>
        <begin position="158"/>
        <end position="179"/>
    </location>
</feature>
<keyword evidence="2" id="KW-1003">Cell membrane</keyword>
<feature type="transmembrane region" description="Helical" evidence="7">
    <location>
        <begin position="132"/>
        <end position="152"/>
    </location>
</feature>
<dbReference type="RefSeq" id="WP_012919819.1">
    <property type="nucleotide sequence ID" value="NC_013729.1"/>
</dbReference>
<evidence type="ECO:0000256" key="2">
    <source>
        <dbReference type="ARBA" id="ARBA00022475"/>
    </source>
</evidence>
<protein>
    <submittedName>
        <fullName evidence="9">Type IV secretory pathway VirD4 protein-like protein</fullName>
    </submittedName>
</protein>
<feature type="region of interest" description="Disordered" evidence="6">
    <location>
        <begin position="766"/>
        <end position="791"/>
    </location>
</feature>
<feature type="domain" description="TraD/TraG TraM recognition site" evidence="8">
    <location>
        <begin position="527"/>
        <end position="639"/>
    </location>
</feature>
<accession>D2PTF0</accession>
<dbReference type="InterPro" id="IPR027417">
    <property type="entry name" value="P-loop_NTPase"/>
</dbReference>
<evidence type="ECO:0000256" key="1">
    <source>
        <dbReference type="ARBA" id="ARBA00004651"/>
    </source>
</evidence>
<evidence type="ECO:0000313" key="9">
    <source>
        <dbReference type="EMBL" id="ADB31263.1"/>
    </source>
</evidence>
<keyword evidence="4 7" id="KW-1133">Transmembrane helix</keyword>
<reference evidence="10" key="1">
    <citation type="submission" date="2009-09" db="EMBL/GenBank/DDBJ databases">
        <title>The complete genome of Kribbella flavida DSM 17836.</title>
        <authorList>
            <consortium name="US DOE Joint Genome Institute (JGI-PGF)"/>
            <person name="Lucas S."/>
            <person name="Copeland A."/>
            <person name="Lapidus A."/>
            <person name="Glavina del Rio T."/>
            <person name="Dalin E."/>
            <person name="Tice H."/>
            <person name="Bruce D."/>
            <person name="Goodwin L."/>
            <person name="Pitluck S."/>
            <person name="Kyrpides N."/>
            <person name="Mavromatis K."/>
            <person name="Ivanova N."/>
            <person name="Saunders E."/>
            <person name="Brettin T."/>
            <person name="Detter J.C."/>
            <person name="Han C."/>
            <person name="Larimer F."/>
            <person name="Land M."/>
            <person name="Hauser L."/>
            <person name="Markowitz V."/>
            <person name="Cheng J.-F."/>
            <person name="Hugenholtz P."/>
            <person name="Woyke T."/>
            <person name="Wu D."/>
            <person name="Pukall R."/>
            <person name="Klenk H.-P."/>
            <person name="Eisen J.A."/>
        </authorList>
    </citation>
    <scope>NUCLEOTIDE SEQUENCE [LARGE SCALE GENOMIC DNA]</scope>
    <source>
        <strain evidence="10">DSM 17836 / JCM 10339 / NBRC 14399</strain>
    </source>
</reference>
<evidence type="ECO:0000313" key="10">
    <source>
        <dbReference type="Proteomes" id="UP000007967"/>
    </source>
</evidence>
<feature type="compositionally biased region" description="Basic and acidic residues" evidence="6">
    <location>
        <begin position="608"/>
        <end position="626"/>
    </location>
</feature>
<dbReference type="HOGENOM" id="CLU_354800_0_0_11"/>
<evidence type="ECO:0000256" key="4">
    <source>
        <dbReference type="ARBA" id="ARBA00022989"/>
    </source>
</evidence>
<keyword evidence="3 7" id="KW-0812">Transmembrane</keyword>
<dbReference type="Gene3D" id="3.40.50.300">
    <property type="entry name" value="P-loop containing nucleotide triphosphate hydrolases"/>
    <property type="match status" value="1"/>
</dbReference>
<evidence type="ECO:0000256" key="7">
    <source>
        <dbReference type="SAM" id="Phobius"/>
    </source>
</evidence>
<dbReference type="SUPFAM" id="SSF52540">
    <property type="entry name" value="P-loop containing nucleoside triphosphate hydrolases"/>
    <property type="match status" value="1"/>
</dbReference>
<dbReference type="STRING" id="479435.Kfla_2184"/>
<dbReference type="InterPro" id="IPR051539">
    <property type="entry name" value="T4SS-coupling_protein"/>
</dbReference>
<dbReference type="eggNOG" id="COG3505">
    <property type="taxonomic scope" value="Bacteria"/>
</dbReference>
<feature type="compositionally biased region" description="Basic and acidic residues" evidence="6">
    <location>
        <begin position="769"/>
        <end position="791"/>
    </location>
</feature>
<dbReference type="Pfam" id="PF12696">
    <property type="entry name" value="TraG-D_C"/>
    <property type="match status" value="1"/>
</dbReference>
<feature type="transmembrane region" description="Helical" evidence="7">
    <location>
        <begin position="81"/>
        <end position="99"/>
    </location>
</feature>
<dbReference type="EMBL" id="CP001736">
    <property type="protein sequence ID" value="ADB31263.1"/>
    <property type="molecule type" value="Genomic_DNA"/>
</dbReference>
<keyword evidence="10" id="KW-1185">Reference proteome</keyword>
<dbReference type="OrthoDB" id="226701at2"/>
<dbReference type="AlphaFoldDB" id="D2PTF0"/>
<dbReference type="PANTHER" id="PTHR37937:SF1">
    <property type="entry name" value="CONJUGATIVE TRANSFER: DNA TRANSPORT"/>
    <property type="match status" value="1"/>
</dbReference>
<evidence type="ECO:0000256" key="6">
    <source>
        <dbReference type="SAM" id="MobiDB-lite"/>
    </source>
</evidence>
<dbReference type="GO" id="GO:0005886">
    <property type="term" value="C:plasma membrane"/>
    <property type="evidence" value="ECO:0007669"/>
    <property type="project" value="UniProtKB-SubCell"/>
</dbReference>
<feature type="transmembrane region" description="Helical" evidence="7">
    <location>
        <begin position="105"/>
        <end position="125"/>
    </location>
</feature>
<dbReference type="InterPro" id="IPR032689">
    <property type="entry name" value="TraG-D_C"/>
</dbReference>
<feature type="region of interest" description="Disordered" evidence="6">
    <location>
        <begin position="608"/>
        <end position="628"/>
    </location>
</feature>
<name>D2PTF0_KRIFD</name>
<organism evidence="9 10">
    <name type="scientific">Kribbella flavida (strain DSM 17836 / JCM 10339 / NBRC 14399)</name>
    <dbReference type="NCBI Taxonomy" id="479435"/>
    <lineage>
        <taxon>Bacteria</taxon>
        <taxon>Bacillati</taxon>
        <taxon>Actinomycetota</taxon>
        <taxon>Actinomycetes</taxon>
        <taxon>Propionibacteriales</taxon>
        <taxon>Kribbellaceae</taxon>
        <taxon>Kribbella</taxon>
    </lineage>
</organism>
<keyword evidence="5 7" id="KW-0472">Membrane</keyword>
<evidence type="ECO:0000256" key="5">
    <source>
        <dbReference type="ARBA" id="ARBA00023136"/>
    </source>
</evidence>
<sequence>MMRRPSARDGVVMPRFLALSVLLVVAGVTLVQLAPSASASLTAQFPSLVAGVVKAGWWMAGAGGVGVATGLLLFWRVGTGLLLAVPLWLVLAGVVASATHVAGGAGGWLIAAGVLVAVSLALVAVNRTVGAGVVFAAWLLYAGLLARVLPASVGVRGYWWMLVAAGAVVLVATVARLVLSRSSSRGLLRRLGRAGRETDGMASSVDVWKGASARVLRRKAVQLRPHLAGVSRWARRRVRLDELGVKIARVGLFSVWSSAEDHTITFGGPRKGKTQQIMKYARKAPGALITTSTKLDLLEHTYRCRAAHGPVWVFDPSGVVQPGSKLAAKLAADDRVSFVRFNPLTGCEVAATAMDRAADLIDGIGRGGDSAGERWDGFAKHVLKSLLHAAALGGYSMFDVQRWVANPSETAMSEVLFELRLSGKAAEGMVSDATQFFKNNPATQSSITTGIMPALSWLSVESAVEAAAPGGQQFDIEQLLATGGSVYLLGKDDNKIAPLVTSLTADLARRAETIAAGLPGQRLDPFLTMVLDEAALICLIPLDKWSGDFGSRGICMHIAAQSRAQLRKRFGDAATGALLTNTATKVVFGGSGDDDDLKYWSTLAGERDEPAVTRDRSTGSKQESLRSRPVLTPGQVGELRARQMLVISNNMPPVVVKTRMYYQTWDVRAERYADRVAAVQAWFVNQSAVKAVTAATDRAEDRAGQWLLDRCSWMLVPLVGDAQVAAGGLRDRATAVVAWLEAADPVRELIARRRLTTATRTARAALAARDTDRAQQRELVARDDRATGGQS</sequence>
<evidence type="ECO:0000259" key="8">
    <source>
        <dbReference type="Pfam" id="PF12696"/>
    </source>
</evidence>
<dbReference type="Proteomes" id="UP000007967">
    <property type="component" value="Chromosome"/>
</dbReference>
<dbReference type="PANTHER" id="PTHR37937">
    <property type="entry name" value="CONJUGATIVE TRANSFER: DNA TRANSPORT"/>
    <property type="match status" value="1"/>
</dbReference>
<dbReference type="KEGG" id="kfl:Kfla_2184"/>
<evidence type="ECO:0000256" key="3">
    <source>
        <dbReference type="ARBA" id="ARBA00022692"/>
    </source>
</evidence>
<comment type="subcellular location">
    <subcellularLocation>
        <location evidence="1">Cell membrane</location>
        <topology evidence="1">Multi-pass membrane protein</topology>
    </subcellularLocation>
</comment>
<gene>
    <name evidence="9" type="ordered locus">Kfla_2184</name>
</gene>
<proteinExistence type="predicted"/>